<proteinExistence type="predicted"/>
<feature type="compositionally biased region" description="Acidic residues" evidence="2">
    <location>
        <begin position="54"/>
        <end position="71"/>
    </location>
</feature>
<accession>A0A518H569</accession>
<gene>
    <name evidence="4" type="ORF">ElP_38940</name>
</gene>
<dbReference type="Proteomes" id="UP000317835">
    <property type="component" value="Chromosome"/>
</dbReference>
<keyword evidence="5" id="KW-1185">Reference proteome</keyword>
<evidence type="ECO:0000313" key="5">
    <source>
        <dbReference type="Proteomes" id="UP000317835"/>
    </source>
</evidence>
<feature type="signal peptide" evidence="3">
    <location>
        <begin position="1"/>
        <end position="28"/>
    </location>
</feature>
<dbReference type="EMBL" id="CP036426">
    <property type="protein sequence ID" value="QDV35984.1"/>
    <property type="molecule type" value="Genomic_DNA"/>
</dbReference>
<evidence type="ECO:0000256" key="1">
    <source>
        <dbReference type="SAM" id="Coils"/>
    </source>
</evidence>
<feature type="compositionally biased region" description="Basic and acidic residues" evidence="2">
    <location>
        <begin position="386"/>
        <end position="397"/>
    </location>
</feature>
<organism evidence="4 5">
    <name type="scientific">Tautonia plasticadhaerens</name>
    <dbReference type="NCBI Taxonomy" id="2527974"/>
    <lineage>
        <taxon>Bacteria</taxon>
        <taxon>Pseudomonadati</taxon>
        <taxon>Planctomycetota</taxon>
        <taxon>Planctomycetia</taxon>
        <taxon>Isosphaerales</taxon>
        <taxon>Isosphaeraceae</taxon>
        <taxon>Tautonia</taxon>
    </lineage>
</organism>
<feature type="region of interest" description="Disordered" evidence="2">
    <location>
        <begin position="376"/>
        <end position="397"/>
    </location>
</feature>
<dbReference type="AlphaFoldDB" id="A0A518H569"/>
<dbReference type="KEGG" id="tpla:ElP_38940"/>
<feature type="region of interest" description="Disordered" evidence="2">
    <location>
        <begin position="139"/>
        <end position="196"/>
    </location>
</feature>
<keyword evidence="1" id="KW-0175">Coiled coil</keyword>
<evidence type="ECO:0000256" key="3">
    <source>
        <dbReference type="SAM" id="SignalP"/>
    </source>
</evidence>
<dbReference type="PROSITE" id="PS51318">
    <property type="entry name" value="TAT"/>
    <property type="match status" value="1"/>
</dbReference>
<feature type="compositionally biased region" description="Gly residues" evidence="2">
    <location>
        <begin position="142"/>
        <end position="192"/>
    </location>
</feature>
<feature type="region of interest" description="Disordered" evidence="2">
    <location>
        <begin position="34"/>
        <end position="78"/>
    </location>
</feature>
<evidence type="ECO:0008006" key="6">
    <source>
        <dbReference type="Google" id="ProtNLM"/>
    </source>
</evidence>
<feature type="coiled-coil region" evidence="1">
    <location>
        <begin position="107"/>
        <end position="134"/>
    </location>
</feature>
<feature type="compositionally biased region" description="Basic and acidic residues" evidence="2">
    <location>
        <begin position="298"/>
        <end position="323"/>
    </location>
</feature>
<reference evidence="4 5" key="1">
    <citation type="submission" date="2019-02" db="EMBL/GenBank/DDBJ databases">
        <title>Deep-cultivation of Planctomycetes and their phenomic and genomic characterization uncovers novel biology.</title>
        <authorList>
            <person name="Wiegand S."/>
            <person name="Jogler M."/>
            <person name="Boedeker C."/>
            <person name="Pinto D."/>
            <person name="Vollmers J."/>
            <person name="Rivas-Marin E."/>
            <person name="Kohn T."/>
            <person name="Peeters S.H."/>
            <person name="Heuer A."/>
            <person name="Rast P."/>
            <person name="Oberbeckmann S."/>
            <person name="Bunk B."/>
            <person name="Jeske O."/>
            <person name="Meyerdierks A."/>
            <person name="Storesund J.E."/>
            <person name="Kallscheuer N."/>
            <person name="Luecker S."/>
            <person name="Lage O.M."/>
            <person name="Pohl T."/>
            <person name="Merkel B.J."/>
            <person name="Hornburger P."/>
            <person name="Mueller R.-W."/>
            <person name="Bruemmer F."/>
            <person name="Labrenz M."/>
            <person name="Spormann A.M."/>
            <person name="Op den Camp H."/>
            <person name="Overmann J."/>
            <person name="Amann R."/>
            <person name="Jetten M.S.M."/>
            <person name="Mascher T."/>
            <person name="Medema M.H."/>
            <person name="Devos D.P."/>
            <person name="Kaster A.-K."/>
            <person name="Ovreas L."/>
            <person name="Rohde M."/>
            <person name="Galperin M.Y."/>
            <person name="Jogler C."/>
        </authorList>
    </citation>
    <scope>NUCLEOTIDE SEQUENCE [LARGE SCALE GENOMIC DNA]</scope>
    <source>
        <strain evidence="4 5">ElP</strain>
    </source>
</reference>
<evidence type="ECO:0000256" key="2">
    <source>
        <dbReference type="SAM" id="MobiDB-lite"/>
    </source>
</evidence>
<name>A0A518H569_9BACT</name>
<feature type="region of interest" description="Disordered" evidence="2">
    <location>
        <begin position="284"/>
        <end position="338"/>
    </location>
</feature>
<protein>
    <recommendedName>
        <fullName evidence="6">LTXXQ motif protein</fullName>
    </recommendedName>
</protein>
<feature type="chain" id="PRO_5021795363" description="LTXXQ motif protein" evidence="3">
    <location>
        <begin position="29"/>
        <end position="397"/>
    </location>
</feature>
<dbReference type="InterPro" id="IPR006311">
    <property type="entry name" value="TAT_signal"/>
</dbReference>
<dbReference type="RefSeq" id="WP_197446170.1">
    <property type="nucleotide sequence ID" value="NZ_CP036426.1"/>
</dbReference>
<feature type="compositionally biased region" description="Gly residues" evidence="2">
    <location>
        <begin position="376"/>
        <end position="385"/>
    </location>
</feature>
<sequence precursor="true">MTRITFRAALVAAGLASGLLALAPSASAQVRRNIGGTVKTEPAEETPETPQEGEAPDAEPAEGEEGEEGEDRPEREVDPEVIARIVEMRGPMWLLEQEPVRVELKISDAQLERLKQVDERMEEVRDESRDRMREQMRQQFGDQGGRGGRGGGGNPAQGRGPGGFPGGPGGFPGGFPGGPGGFPGGPGGGFPGGDAFRTMMTQMRQQSDQALAAVLSPGQLKRFKQIMLQAKGPMVVTEDEMQLALGLLPVQREQIKMVEQEMEMKQQQASTVRRELFTAAFQRNREQQGQQEQQGQGGDRDSDGRGGDDERRGRFQMDPETQAKVEQLQAQGESYEKEALSKIGKVLNRSQINKYKEMLGKPFDFSAIDMGNAGRGFGGFGGGRGGGDDDGGRRRGG</sequence>
<keyword evidence="3" id="KW-0732">Signal</keyword>
<evidence type="ECO:0000313" key="4">
    <source>
        <dbReference type="EMBL" id="QDV35984.1"/>
    </source>
</evidence>